<gene>
    <name evidence="1" type="ORF">S06H3_23938</name>
</gene>
<sequence length="143" mass="15037">ALIGGLQNVLTGDVHYTRFVSTVDGDLGKNDRYLALGTDAGISANSGEMSWIIDRDITITGILWDSVSNSRTKTSAITLMRGSNKNSLSATSLSKDIQGIVSGSDLTFNVNISQGDAVTIKYESGGKGGDIKDLSVTLIGTYD</sequence>
<protein>
    <submittedName>
        <fullName evidence="1">Uncharacterized protein</fullName>
    </submittedName>
</protein>
<accession>X1M241</accession>
<proteinExistence type="predicted"/>
<reference evidence="1" key="1">
    <citation type="journal article" date="2014" name="Front. Microbiol.">
        <title>High frequency of phylogenetically diverse reductive dehalogenase-homologous genes in deep subseafloor sedimentary metagenomes.</title>
        <authorList>
            <person name="Kawai M."/>
            <person name="Futagami T."/>
            <person name="Toyoda A."/>
            <person name="Takaki Y."/>
            <person name="Nishi S."/>
            <person name="Hori S."/>
            <person name="Arai W."/>
            <person name="Tsubouchi T."/>
            <person name="Morono Y."/>
            <person name="Uchiyama I."/>
            <person name="Ito T."/>
            <person name="Fujiyama A."/>
            <person name="Inagaki F."/>
            <person name="Takami H."/>
        </authorList>
    </citation>
    <scope>NUCLEOTIDE SEQUENCE</scope>
    <source>
        <strain evidence="1">Expedition CK06-06</strain>
    </source>
</reference>
<comment type="caution">
    <text evidence="1">The sequence shown here is derived from an EMBL/GenBank/DDBJ whole genome shotgun (WGS) entry which is preliminary data.</text>
</comment>
<feature type="non-terminal residue" evidence="1">
    <location>
        <position position="1"/>
    </location>
</feature>
<organism evidence="1">
    <name type="scientific">marine sediment metagenome</name>
    <dbReference type="NCBI Taxonomy" id="412755"/>
    <lineage>
        <taxon>unclassified sequences</taxon>
        <taxon>metagenomes</taxon>
        <taxon>ecological metagenomes</taxon>
    </lineage>
</organism>
<dbReference type="AlphaFoldDB" id="X1M241"/>
<name>X1M241_9ZZZZ</name>
<evidence type="ECO:0000313" key="1">
    <source>
        <dbReference type="EMBL" id="GAI12131.1"/>
    </source>
</evidence>
<dbReference type="EMBL" id="BARV01013148">
    <property type="protein sequence ID" value="GAI12131.1"/>
    <property type="molecule type" value="Genomic_DNA"/>
</dbReference>